<comment type="caution">
    <text evidence="2">The sequence shown here is derived from an EMBL/GenBank/DDBJ whole genome shotgun (WGS) entry which is preliminary data.</text>
</comment>
<dbReference type="Pfam" id="PF07939">
    <property type="entry name" value="DUF1685"/>
    <property type="match status" value="1"/>
</dbReference>
<dbReference type="AlphaFoldDB" id="A0A2G9IA21"/>
<keyword evidence="3" id="KW-1185">Reference proteome</keyword>
<dbReference type="PANTHER" id="PTHR31865:SF3">
    <property type="entry name" value="PHOSPHODIESTERASE EPSILON-1, PUTATIVE (DUF1685)-RELATED"/>
    <property type="match status" value="1"/>
</dbReference>
<dbReference type="EMBL" id="NKXS01000071">
    <property type="protein sequence ID" value="PIN26605.1"/>
    <property type="molecule type" value="Genomic_DNA"/>
</dbReference>
<protein>
    <submittedName>
        <fullName evidence="2">Uncharacterized protein</fullName>
    </submittedName>
</protein>
<feature type="region of interest" description="Disordered" evidence="1">
    <location>
        <begin position="147"/>
        <end position="189"/>
    </location>
</feature>
<sequence>MGKPPSTIHRSTTELSPSPSPSPSSSSSSPSHSPPRKIPDESEDLQRLEHAPPFWRNPNTKKTLSKQMSMCEVPRNQAWERRRRQFLERERRRNGIAGELTDDDLSELKGCIELGFSFNEENGKRLRNTIPALDLYFAVNRQLSCSPISSPGSNSSAPSLGCSTSTSTSTSSVLSPSSDDSLKIFNRGDDPQQMKTKLRHWAQAVACSVMECSLRGGNMSFIEEGTEIDHDN</sequence>
<feature type="compositionally biased region" description="Basic and acidic residues" evidence="1">
    <location>
        <begin position="37"/>
        <end position="50"/>
    </location>
</feature>
<proteinExistence type="predicted"/>
<feature type="compositionally biased region" description="Polar residues" evidence="1">
    <location>
        <begin position="57"/>
        <end position="68"/>
    </location>
</feature>
<dbReference type="PANTHER" id="PTHR31865">
    <property type="entry name" value="OSJNBA0071G03.3 PROTEIN"/>
    <property type="match status" value="1"/>
</dbReference>
<evidence type="ECO:0000313" key="3">
    <source>
        <dbReference type="Proteomes" id="UP000231279"/>
    </source>
</evidence>
<dbReference type="STRING" id="429701.A0A2G9IA21"/>
<dbReference type="OrthoDB" id="1912729at2759"/>
<evidence type="ECO:0000256" key="1">
    <source>
        <dbReference type="SAM" id="MobiDB-lite"/>
    </source>
</evidence>
<name>A0A2G9IA21_9LAMI</name>
<feature type="compositionally biased region" description="Basic and acidic residues" evidence="1">
    <location>
        <begin position="180"/>
        <end position="189"/>
    </location>
</feature>
<organism evidence="2 3">
    <name type="scientific">Handroanthus impetiginosus</name>
    <dbReference type="NCBI Taxonomy" id="429701"/>
    <lineage>
        <taxon>Eukaryota</taxon>
        <taxon>Viridiplantae</taxon>
        <taxon>Streptophyta</taxon>
        <taxon>Embryophyta</taxon>
        <taxon>Tracheophyta</taxon>
        <taxon>Spermatophyta</taxon>
        <taxon>Magnoliopsida</taxon>
        <taxon>eudicotyledons</taxon>
        <taxon>Gunneridae</taxon>
        <taxon>Pentapetalae</taxon>
        <taxon>asterids</taxon>
        <taxon>lamiids</taxon>
        <taxon>Lamiales</taxon>
        <taxon>Bignoniaceae</taxon>
        <taxon>Crescentiina</taxon>
        <taxon>Tabebuia alliance</taxon>
        <taxon>Handroanthus</taxon>
    </lineage>
</organism>
<dbReference type="Proteomes" id="UP000231279">
    <property type="component" value="Unassembled WGS sequence"/>
</dbReference>
<accession>A0A2G9IA21</accession>
<evidence type="ECO:0000313" key="2">
    <source>
        <dbReference type="EMBL" id="PIN26605.1"/>
    </source>
</evidence>
<feature type="compositionally biased region" description="Low complexity" evidence="1">
    <location>
        <begin position="147"/>
        <end position="179"/>
    </location>
</feature>
<gene>
    <name evidence="2" type="ORF">CDL12_00635</name>
</gene>
<dbReference type="InterPro" id="IPR012881">
    <property type="entry name" value="DUF1685"/>
</dbReference>
<feature type="region of interest" description="Disordered" evidence="1">
    <location>
        <begin position="1"/>
        <end position="70"/>
    </location>
</feature>
<reference evidence="3" key="1">
    <citation type="journal article" date="2018" name="Gigascience">
        <title>Genome assembly of the Pink Ipe (Handroanthus impetiginosus, Bignoniaceae), a highly valued, ecologically keystone Neotropical timber forest tree.</title>
        <authorList>
            <person name="Silva-Junior O.B."/>
            <person name="Grattapaglia D."/>
            <person name="Novaes E."/>
            <person name="Collevatti R.G."/>
        </authorList>
    </citation>
    <scope>NUCLEOTIDE SEQUENCE [LARGE SCALE GENOMIC DNA]</scope>
    <source>
        <strain evidence="3">cv. UFG-1</strain>
    </source>
</reference>